<gene>
    <name evidence="2" type="ORF">H9871_03960</name>
</gene>
<reference evidence="2" key="1">
    <citation type="journal article" date="2021" name="PeerJ">
        <title>Extensive microbial diversity within the chicken gut microbiome revealed by metagenomics and culture.</title>
        <authorList>
            <person name="Gilroy R."/>
            <person name="Ravi A."/>
            <person name="Getino M."/>
            <person name="Pursley I."/>
            <person name="Horton D.L."/>
            <person name="Alikhan N.F."/>
            <person name="Baker D."/>
            <person name="Gharbi K."/>
            <person name="Hall N."/>
            <person name="Watson M."/>
            <person name="Adriaenssens E.M."/>
            <person name="Foster-Nyarko E."/>
            <person name="Jarju S."/>
            <person name="Secka A."/>
            <person name="Antonio M."/>
            <person name="Oren A."/>
            <person name="Chaudhuri R.R."/>
            <person name="La Ragione R."/>
            <person name="Hildebrand F."/>
            <person name="Pallen M.J."/>
        </authorList>
    </citation>
    <scope>NUCLEOTIDE SEQUENCE</scope>
    <source>
        <strain evidence="2">ChiHejej3B27-3195</strain>
    </source>
</reference>
<dbReference type="Pfam" id="PF20058">
    <property type="entry name" value="DUF6457"/>
    <property type="match status" value="1"/>
</dbReference>
<accession>A0A9D1US28</accession>
<protein>
    <submittedName>
        <fullName evidence="2">Molybdopterin-guanine dinucleotide biosynthesis protein</fullName>
    </submittedName>
</protein>
<dbReference type="AlphaFoldDB" id="A0A9D1US28"/>
<dbReference type="InterPro" id="IPR045598">
    <property type="entry name" value="DUF6457"/>
</dbReference>
<comment type="caution">
    <text evidence="2">The sequence shown here is derived from an EMBL/GenBank/DDBJ whole genome shotgun (WGS) entry which is preliminary data.</text>
</comment>
<dbReference type="Proteomes" id="UP000824151">
    <property type="component" value="Unassembled WGS sequence"/>
</dbReference>
<evidence type="ECO:0000313" key="2">
    <source>
        <dbReference type="EMBL" id="HIW99278.1"/>
    </source>
</evidence>
<evidence type="ECO:0000259" key="1">
    <source>
        <dbReference type="Pfam" id="PF20058"/>
    </source>
</evidence>
<dbReference type="EMBL" id="DXGD01000141">
    <property type="protein sequence ID" value="HIW99278.1"/>
    <property type="molecule type" value="Genomic_DNA"/>
</dbReference>
<feature type="domain" description="DUF6457" evidence="1">
    <location>
        <begin position="11"/>
        <end position="93"/>
    </location>
</feature>
<organism evidence="2 3">
    <name type="scientific">Candidatus Nesterenkonia stercoripullorum</name>
    <dbReference type="NCBI Taxonomy" id="2838701"/>
    <lineage>
        <taxon>Bacteria</taxon>
        <taxon>Bacillati</taxon>
        <taxon>Actinomycetota</taxon>
        <taxon>Actinomycetes</taxon>
        <taxon>Micrococcales</taxon>
        <taxon>Micrococcaceae</taxon>
        <taxon>Nesterenkonia</taxon>
    </lineage>
</organism>
<sequence>MENTDEASAAREAIALWVEELKHHLEIDEVPIDVDAILKLAGEAAHTVVRPAAPVTTFITGYVAGLAQASGQAGYEEATRAATEVAQELLDRRSHAVG</sequence>
<reference evidence="2" key="2">
    <citation type="submission" date="2021-04" db="EMBL/GenBank/DDBJ databases">
        <authorList>
            <person name="Gilroy R."/>
        </authorList>
    </citation>
    <scope>NUCLEOTIDE SEQUENCE</scope>
    <source>
        <strain evidence="2">ChiHejej3B27-3195</strain>
    </source>
</reference>
<evidence type="ECO:0000313" key="3">
    <source>
        <dbReference type="Proteomes" id="UP000824151"/>
    </source>
</evidence>
<name>A0A9D1US28_9MICC</name>
<proteinExistence type="predicted"/>